<protein>
    <submittedName>
        <fullName evidence="2">ParA family protein</fullName>
    </submittedName>
</protein>
<dbReference type="EMBL" id="JAQONE010000003">
    <property type="protein sequence ID" value="MDC2828970.1"/>
    <property type="molecule type" value="Genomic_DNA"/>
</dbReference>
<dbReference type="InterPro" id="IPR025669">
    <property type="entry name" value="AAA_dom"/>
</dbReference>
<dbReference type="PANTHER" id="PTHR13696:SF99">
    <property type="entry name" value="COBYRINIC ACID AC-DIAMIDE SYNTHASE"/>
    <property type="match status" value="1"/>
</dbReference>
<dbReference type="Pfam" id="PF13614">
    <property type="entry name" value="AAA_31"/>
    <property type="match status" value="1"/>
</dbReference>
<dbReference type="RefSeq" id="WP_272225698.1">
    <property type="nucleotide sequence ID" value="NZ_JAQONE010000003.1"/>
</dbReference>
<accession>A0AAJ1M9U3</accession>
<proteinExistence type="predicted"/>
<dbReference type="CDD" id="cd02042">
    <property type="entry name" value="ParAB_family"/>
    <property type="match status" value="1"/>
</dbReference>
<dbReference type="AlphaFoldDB" id="A0AAJ1M9U3"/>
<organism evidence="2 3">
    <name type="scientific">Limosilactobacillus mucosae</name>
    <name type="common">Lactobacillus mucosae</name>
    <dbReference type="NCBI Taxonomy" id="97478"/>
    <lineage>
        <taxon>Bacteria</taxon>
        <taxon>Bacillati</taxon>
        <taxon>Bacillota</taxon>
        <taxon>Bacilli</taxon>
        <taxon>Lactobacillales</taxon>
        <taxon>Lactobacillaceae</taxon>
        <taxon>Limosilactobacillus</taxon>
    </lineage>
</organism>
<evidence type="ECO:0000259" key="1">
    <source>
        <dbReference type="Pfam" id="PF13614"/>
    </source>
</evidence>
<dbReference type="InterPro" id="IPR027417">
    <property type="entry name" value="P-loop_NTPase"/>
</dbReference>
<dbReference type="PANTHER" id="PTHR13696">
    <property type="entry name" value="P-LOOP CONTAINING NUCLEOSIDE TRIPHOSPHATE HYDROLASE"/>
    <property type="match status" value="1"/>
</dbReference>
<dbReference type="Gene3D" id="3.40.50.300">
    <property type="entry name" value="P-loop containing nucleotide triphosphate hydrolases"/>
    <property type="match status" value="1"/>
</dbReference>
<evidence type="ECO:0000313" key="2">
    <source>
        <dbReference type="EMBL" id="MDC2828970.1"/>
    </source>
</evidence>
<dbReference type="SUPFAM" id="SSF52540">
    <property type="entry name" value="P-loop containing nucleoside triphosphate hydrolases"/>
    <property type="match status" value="1"/>
</dbReference>
<dbReference type="InterPro" id="IPR050678">
    <property type="entry name" value="DNA_Partitioning_ATPase"/>
</dbReference>
<reference evidence="2" key="1">
    <citation type="submission" date="2023-01" db="EMBL/GenBank/DDBJ databases">
        <title>Genome analysis of 13 Lactobacillus isolated from gut of wild boar.</title>
        <authorList>
            <person name="Papp P."/>
            <person name="Libisch B."/>
            <person name="Nagy T."/>
            <person name="Olasz F."/>
        </authorList>
    </citation>
    <scope>NUCLEOTIDE SEQUENCE</scope>
    <source>
        <strain evidence="2">F146</strain>
    </source>
</reference>
<sequence>MAVTLLFYNFKGGVGKTTLSVIAADHLSRCKKKVLLIDLDAQASATQIMEVSYGTITIKKELRNSLNDNTLEESVVTLDDYLDIIPSDWSMSLWNQDTEKLTKHDRDLVLKKDLLSLKNNYDYIILDVPPTLSTLVNNAVLASDYVALVLQTQRSSYESVLNTIQYLSQLQNDYANESNFDLVGIILYLVSRNGATDLDIVKKAKDLFGNSIFTNQILRRERVKMWANHGITHKKNDIHDKQTHEMYSLVLHELLYRIGMAETTKK</sequence>
<name>A0AAJ1M9U3_LIMMU</name>
<feature type="domain" description="AAA" evidence="1">
    <location>
        <begin position="6"/>
        <end position="173"/>
    </location>
</feature>
<evidence type="ECO:0000313" key="3">
    <source>
        <dbReference type="Proteomes" id="UP001220670"/>
    </source>
</evidence>
<dbReference type="Proteomes" id="UP001220670">
    <property type="component" value="Unassembled WGS sequence"/>
</dbReference>
<comment type="caution">
    <text evidence="2">The sequence shown here is derived from an EMBL/GenBank/DDBJ whole genome shotgun (WGS) entry which is preliminary data.</text>
</comment>
<gene>
    <name evidence="2" type="ORF">PO250_01290</name>
</gene>